<keyword evidence="10 12" id="KW-0573">Peptidoglycan synthesis</keyword>
<evidence type="ECO:0000313" key="15">
    <source>
        <dbReference type="EMBL" id="SDJ50588.1"/>
    </source>
</evidence>
<evidence type="ECO:0000256" key="2">
    <source>
        <dbReference type="ARBA" id="ARBA00004752"/>
    </source>
</evidence>
<dbReference type="GO" id="GO:0071555">
    <property type="term" value="P:cell wall organization"/>
    <property type="evidence" value="ECO:0007669"/>
    <property type="project" value="UniProtKB-UniRule"/>
</dbReference>
<feature type="active site" description="Proton donor/acceptor" evidence="12">
    <location>
        <position position="188"/>
    </location>
</feature>
<feature type="domain" description="LysM" evidence="13">
    <location>
        <begin position="37"/>
        <end position="81"/>
    </location>
</feature>
<protein>
    <submittedName>
        <fullName evidence="15">L,D-transpeptidase ErfK/SrfK</fullName>
    </submittedName>
</protein>
<dbReference type="InterPro" id="IPR041597">
    <property type="entry name" value="Ldt_C"/>
</dbReference>
<evidence type="ECO:0000256" key="12">
    <source>
        <dbReference type="PROSITE-ProRule" id="PRU01373"/>
    </source>
</evidence>
<evidence type="ECO:0000256" key="9">
    <source>
        <dbReference type="ARBA" id="ARBA00022960"/>
    </source>
</evidence>
<dbReference type="PANTHER" id="PTHR30582">
    <property type="entry name" value="L,D-TRANSPEPTIDASE"/>
    <property type="match status" value="1"/>
</dbReference>
<name>A0A1G8UA10_9GAMM</name>
<evidence type="ECO:0000256" key="8">
    <source>
        <dbReference type="ARBA" id="ARBA00022801"/>
    </source>
</evidence>
<dbReference type="GO" id="GO:0005576">
    <property type="term" value="C:extracellular region"/>
    <property type="evidence" value="ECO:0007669"/>
    <property type="project" value="TreeGrafter"/>
</dbReference>
<evidence type="ECO:0000259" key="13">
    <source>
        <dbReference type="PROSITE" id="PS51782"/>
    </source>
</evidence>
<evidence type="ECO:0000256" key="5">
    <source>
        <dbReference type="ARBA" id="ARBA00022679"/>
    </source>
</evidence>
<dbReference type="CDD" id="cd00118">
    <property type="entry name" value="LysM"/>
    <property type="match status" value="1"/>
</dbReference>
<dbReference type="SUPFAM" id="SSF141523">
    <property type="entry name" value="L,D-transpeptidase catalytic domain-like"/>
    <property type="match status" value="1"/>
</dbReference>
<dbReference type="SMART" id="SM00257">
    <property type="entry name" value="LysM"/>
    <property type="match status" value="1"/>
</dbReference>
<dbReference type="GO" id="GO:0071972">
    <property type="term" value="F:peptidoglycan L,D-transpeptidase activity"/>
    <property type="evidence" value="ECO:0007669"/>
    <property type="project" value="TreeGrafter"/>
</dbReference>
<keyword evidence="11 12" id="KW-0961">Cell wall biogenesis/degradation</keyword>
<feature type="active site" description="Nucleophile" evidence="12">
    <location>
        <position position="204"/>
    </location>
</feature>
<feature type="domain" description="L,D-TPase catalytic" evidence="14">
    <location>
        <begin position="93"/>
        <end position="228"/>
    </location>
</feature>
<sequence length="297" mass="33046">MRKAILWLCVLLGWSATVCAVIYPLPEPGHRLVGFSVTHVVKTGEHLAPIAKRYGVGLLALMELNPGVDPFLPKPGTELEIPSYMLLPDVPRKGVVINLAELRLYYFDDHFVHVYPIGIGRIGHDTPLGDTVITRKHPNPSWTPTASTRAEYLEQGIELPKVVPPGPNNPLGLFALRLGFAQGQYLIHGTNKEFGIGLRVSAGCIRLWPKDIEELFSMVPVKTPVRVINQPLKVARGRQGEILLEVHDPLSVEEQADKPLTFSDDQLRLIQMNHVNQEWVTRMLAERAGVPKVVGWP</sequence>
<evidence type="ECO:0000256" key="1">
    <source>
        <dbReference type="ARBA" id="ARBA00004418"/>
    </source>
</evidence>
<dbReference type="CDD" id="cd16913">
    <property type="entry name" value="YkuD_like"/>
    <property type="match status" value="1"/>
</dbReference>
<dbReference type="Pfam" id="PF17969">
    <property type="entry name" value="Ldt_C"/>
    <property type="match status" value="1"/>
</dbReference>
<dbReference type="RefSeq" id="WP_090365408.1">
    <property type="nucleotide sequence ID" value="NZ_FNEM01000009.1"/>
</dbReference>
<dbReference type="GO" id="GO:0016757">
    <property type="term" value="F:glycosyltransferase activity"/>
    <property type="evidence" value="ECO:0007669"/>
    <property type="project" value="UniProtKB-KW"/>
</dbReference>
<keyword evidence="9 12" id="KW-0133">Cell shape</keyword>
<keyword evidence="4" id="KW-0328">Glycosyltransferase</keyword>
<comment type="pathway">
    <text evidence="2 12">Cell wall biogenesis; peptidoglycan biosynthesis.</text>
</comment>
<comment type="similarity">
    <text evidence="3">Belongs to the YkuD family.</text>
</comment>
<dbReference type="InterPro" id="IPR036779">
    <property type="entry name" value="LysM_dom_sf"/>
</dbReference>
<dbReference type="SUPFAM" id="SSF54106">
    <property type="entry name" value="LysM domain"/>
    <property type="match status" value="1"/>
</dbReference>
<evidence type="ECO:0000259" key="14">
    <source>
        <dbReference type="PROSITE" id="PS52029"/>
    </source>
</evidence>
<dbReference type="OrthoDB" id="9787225at2"/>
<keyword evidence="8" id="KW-0378">Hydrolase</keyword>
<dbReference type="Gene3D" id="2.40.440.10">
    <property type="entry name" value="L,D-transpeptidase catalytic domain-like"/>
    <property type="match status" value="1"/>
</dbReference>
<keyword evidence="7" id="KW-0574">Periplasm</keyword>
<evidence type="ECO:0000256" key="10">
    <source>
        <dbReference type="ARBA" id="ARBA00022984"/>
    </source>
</evidence>
<dbReference type="InterPro" id="IPR018392">
    <property type="entry name" value="LysM"/>
</dbReference>
<dbReference type="InterPro" id="IPR050979">
    <property type="entry name" value="LD-transpeptidase"/>
</dbReference>
<dbReference type="GO" id="GO:0018104">
    <property type="term" value="P:peptidoglycan-protein cross-linking"/>
    <property type="evidence" value="ECO:0007669"/>
    <property type="project" value="TreeGrafter"/>
</dbReference>
<accession>A0A1G8UA10</accession>
<evidence type="ECO:0000256" key="3">
    <source>
        <dbReference type="ARBA" id="ARBA00005992"/>
    </source>
</evidence>
<dbReference type="AlphaFoldDB" id="A0A1G8UA10"/>
<dbReference type="Gene3D" id="3.10.350.10">
    <property type="entry name" value="LysM domain"/>
    <property type="match status" value="1"/>
</dbReference>
<keyword evidence="5" id="KW-0808">Transferase</keyword>
<dbReference type="PANTHER" id="PTHR30582:SF24">
    <property type="entry name" value="L,D-TRANSPEPTIDASE ERFK_SRFK-RELATED"/>
    <property type="match status" value="1"/>
</dbReference>
<dbReference type="GO" id="GO:0042597">
    <property type="term" value="C:periplasmic space"/>
    <property type="evidence" value="ECO:0007669"/>
    <property type="project" value="UniProtKB-SubCell"/>
</dbReference>
<dbReference type="EMBL" id="FNEM01000009">
    <property type="protein sequence ID" value="SDJ50588.1"/>
    <property type="molecule type" value="Genomic_DNA"/>
</dbReference>
<evidence type="ECO:0000313" key="16">
    <source>
        <dbReference type="Proteomes" id="UP000199527"/>
    </source>
</evidence>
<dbReference type="InterPro" id="IPR005490">
    <property type="entry name" value="LD_TPept_cat_dom"/>
</dbReference>
<dbReference type="PROSITE" id="PS51782">
    <property type="entry name" value="LYSM"/>
    <property type="match status" value="1"/>
</dbReference>
<evidence type="ECO:0000256" key="6">
    <source>
        <dbReference type="ARBA" id="ARBA00022729"/>
    </source>
</evidence>
<gene>
    <name evidence="15" type="ORF">SAMN04488540_10921</name>
</gene>
<comment type="subcellular location">
    <subcellularLocation>
        <location evidence="1">Periplasm</location>
    </subcellularLocation>
</comment>
<dbReference type="InterPro" id="IPR038063">
    <property type="entry name" value="Transpep_catalytic_dom"/>
</dbReference>
<keyword evidence="6" id="KW-0732">Signal</keyword>
<reference evidence="16" key="1">
    <citation type="submission" date="2016-10" db="EMBL/GenBank/DDBJ databases">
        <authorList>
            <person name="Varghese N."/>
            <person name="Submissions S."/>
        </authorList>
    </citation>
    <scope>NUCLEOTIDE SEQUENCE [LARGE SCALE GENOMIC DNA]</scope>
    <source>
        <strain evidence="16">DSM 23317</strain>
    </source>
</reference>
<dbReference type="PROSITE" id="PS52029">
    <property type="entry name" value="LD_TPASE"/>
    <property type="match status" value="1"/>
</dbReference>
<proteinExistence type="inferred from homology"/>
<dbReference type="Pfam" id="PF01476">
    <property type="entry name" value="LysM"/>
    <property type="match status" value="1"/>
</dbReference>
<dbReference type="UniPathway" id="UPA00219"/>
<dbReference type="Pfam" id="PF03734">
    <property type="entry name" value="YkuD"/>
    <property type="match status" value="1"/>
</dbReference>
<evidence type="ECO:0000256" key="11">
    <source>
        <dbReference type="ARBA" id="ARBA00023316"/>
    </source>
</evidence>
<dbReference type="GO" id="GO:0008360">
    <property type="term" value="P:regulation of cell shape"/>
    <property type="evidence" value="ECO:0007669"/>
    <property type="project" value="UniProtKB-UniRule"/>
</dbReference>
<organism evidence="15 16">
    <name type="scientific">Ferrimonas sediminum</name>
    <dbReference type="NCBI Taxonomy" id="718193"/>
    <lineage>
        <taxon>Bacteria</taxon>
        <taxon>Pseudomonadati</taxon>
        <taxon>Pseudomonadota</taxon>
        <taxon>Gammaproteobacteria</taxon>
        <taxon>Alteromonadales</taxon>
        <taxon>Ferrimonadaceae</taxon>
        <taxon>Ferrimonas</taxon>
    </lineage>
</organism>
<evidence type="ECO:0000256" key="7">
    <source>
        <dbReference type="ARBA" id="ARBA00022764"/>
    </source>
</evidence>
<dbReference type="Proteomes" id="UP000199527">
    <property type="component" value="Unassembled WGS sequence"/>
</dbReference>
<evidence type="ECO:0000256" key="4">
    <source>
        <dbReference type="ARBA" id="ARBA00022676"/>
    </source>
</evidence>
<keyword evidence="16" id="KW-1185">Reference proteome</keyword>